<dbReference type="EMBL" id="CP063194">
    <property type="protein sequence ID" value="WCZ39985.1"/>
    <property type="molecule type" value="Genomic_DNA"/>
</dbReference>
<dbReference type="Proteomes" id="UP001218071">
    <property type="component" value="Chromosome"/>
</dbReference>
<gene>
    <name evidence="3" type="ORF">CJEDD_12095</name>
</gene>
<accession>A0ABY7UMQ7</accession>
<evidence type="ECO:0008006" key="5">
    <source>
        <dbReference type="Google" id="ProtNLM"/>
    </source>
</evidence>
<feature type="transmembrane region" description="Helical" evidence="2">
    <location>
        <begin position="766"/>
        <end position="786"/>
    </location>
</feature>
<evidence type="ECO:0000313" key="4">
    <source>
        <dbReference type="Proteomes" id="UP001218071"/>
    </source>
</evidence>
<keyword evidence="2" id="KW-0812">Transmembrane</keyword>
<feature type="compositionally biased region" description="Basic and acidic residues" evidence="1">
    <location>
        <begin position="263"/>
        <end position="282"/>
    </location>
</feature>
<feature type="region of interest" description="Disordered" evidence="1">
    <location>
        <begin position="263"/>
        <end position="288"/>
    </location>
</feature>
<feature type="region of interest" description="Disordered" evidence="1">
    <location>
        <begin position="790"/>
        <end position="809"/>
    </location>
</feature>
<keyword evidence="2" id="KW-1133">Transmembrane helix</keyword>
<evidence type="ECO:0000256" key="1">
    <source>
        <dbReference type="SAM" id="MobiDB-lite"/>
    </source>
</evidence>
<feature type="compositionally biased region" description="Basic and acidic residues" evidence="1">
    <location>
        <begin position="792"/>
        <end position="809"/>
    </location>
</feature>
<evidence type="ECO:0000256" key="2">
    <source>
        <dbReference type="SAM" id="Phobius"/>
    </source>
</evidence>
<keyword evidence="2" id="KW-0472">Membrane</keyword>
<reference evidence="3 4" key="1">
    <citation type="submission" date="2020-10" db="EMBL/GenBank/DDBJ databases">
        <title>Complete genome sequence of Corynebacterium jeddahense DSM 45997, type strain of Corynebacterium jeddahense.</title>
        <authorList>
            <person name="Busche T."/>
            <person name="Kalinowski J."/>
            <person name="Ruckert C."/>
        </authorList>
    </citation>
    <scope>NUCLEOTIDE SEQUENCE [LARGE SCALE GENOMIC DNA]</scope>
    <source>
        <strain evidence="3 4">DSM 45997</strain>
    </source>
</reference>
<evidence type="ECO:0000313" key="3">
    <source>
        <dbReference type="EMBL" id="WCZ39985.1"/>
    </source>
</evidence>
<name>A0ABY7UMQ7_9CORY</name>
<keyword evidence="4" id="KW-1185">Reference proteome</keyword>
<sequence>MLAVAGLSAYAVPPVPMSPDNAEVAEEWSNPAVRAGEGERATVEVLEAPAAVSAHDPFHVKLRVTNRTDEALDGLAVLARRAAPVASLGEQRVAAVAGVGEYGVVGGRKDVDTRLLPGESTELEMDLGLDLAAVGTYPVALQLLDDASATLDTDRFHVAVRGVRDNVRAGGMTALYPISAPVDIVPGETGEAPENPPLVLASETLAGELAPDGRLSRLVDEYLDAAAASQVGYATCVALDPALVDTVDRMAGGYTVDDERPTVVEEPKRLRDSWGGARDTHGEPGAGADDAKVWLDKVRRIAATGCTVALPWANADLGAVARTGDPWLMREAVERGPFVLERVLGTAGTLNTVVPGTGYVEAGTAPALGWADHLRSTIMDEGMQGAWERAHAADEDTPEGAGTSESALDRAELADLAGAAAPAPTHPVQVLAAGEPHSFGWLAPGVMQVGYQDSLATILAATGQAPETTGTSNTDLRFDYSEDSKAARDVSAAAAVRLAAQSAWAPADAPETEAEPEPEPAPVFVAPPATWDADTAAVVLGAVADLLASGASRAVSLGDYLRAPADVQPAEPADVVDPAAYTDAEILQVTQQAAFINDLTALMVPDPAIALTRYGFTLPLRRDLLTALTVGTRRARLRYDDNVSATSARLAGSRAALNELRSAVTLIPPGNVYTRTSASSPLLIVARNGLPLPVETRIGYSGPQGARLNVPGMLKVPARGSVTVQMTADLPETGRGSQLQLYLTSASGQPISQPVEIAVRTSGVTAGGWLVAGAAVLAALAVLALVRGRRGPPREQRQEATQQRERRRT</sequence>
<proteinExistence type="predicted"/>
<organism evidence="3 4">
    <name type="scientific">Corynebacterium jeddahense</name>
    <dbReference type="NCBI Taxonomy" id="1414719"/>
    <lineage>
        <taxon>Bacteria</taxon>
        <taxon>Bacillati</taxon>
        <taxon>Actinomycetota</taxon>
        <taxon>Actinomycetes</taxon>
        <taxon>Mycobacteriales</taxon>
        <taxon>Corynebacteriaceae</taxon>
        <taxon>Corynebacterium</taxon>
    </lineage>
</organism>
<protein>
    <recommendedName>
        <fullName evidence="5">Secreted protein</fullName>
    </recommendedName>
</protein>